<protein>
    <submittedName>
        <fullName evidence="2">Uncharacterized protein</fullName>
    </submittedName>
</protein>
<feature type="compositionally biased region" description="Polar residues" evidence="1">
    <location>
        <begin position="253"/>
        <end position="263"/>
    </location>
</feature>
<evidence type="ECO:0000313" key="3">
    <source>
        <dbReference type="Proteomes" id="UP000050424"/>
    </source>
</evidence>
<evidence type="ECO:0000313" key="2">
    <source>
        <dbReference type="EMBL" id="KPM35867.1"/>
    </source>
</evidence>
<sequence length="404" mass="45146">MRYHSKRRSEDISSCDDEERVDFPIRIRKSPRRNRVQSSPKETASTGNSKFDRKAFTEFLDNNLPIAFIKPEIKAALISDSNARLDEARRQEVGIDEIFIDEDCLPTWPGNYWDPSVESLNDTIQRHLNDLDRAKRLGDMVRSNVITKGNRRLEEACRLGVSLDSLCIGNGLLPVWDGYITIGLTLNHGDAGYEEASQNTNNFGMSTSSTYFGNASDYSTMATLVDSDTSRGFISSSPMAFDFSSSDSDSSSGNEDTVPNQEGNCLYSMGLDNAVHDQAYYSDDEDALNIVHDVEVAGASDGHPPVDLQVYIAHEDDEVYDLPEMEMTVNRDAFEDWHEMEEAIDIEVADTMMRCTGEIISIEDADGVDVEWISSANANTQMFFNPAPFNEDYDVTGGLDLLYI</sequence>
<accession>A0A0P7AF51</accession>
<feature type="region of interest" description="Disordered" evidence="1">
    <location>
        <begin position="244"/>
        <end position="263"/>
    </location>
</feature>
<keyword evidence="3" id="KW-1185">Reference proteome</keyword>
<comment type="caution">
    <text evidence="2">The sequence shown here is derived from an EMBL/GenBank/DDBJ whole genome shotgun (WGS) entry which is preliminary data.</text>
</comment>
<feature type="region of interest" description="Disordered" evidence="1">
    <location>
        <begin position="23"/>
        <end position="48"/>
    </location>
</feature>
<dbReference type="EMBL" id="LKCW01000228">
    <property type="protein sequence ID" value="KPM35867.1"/>
    <property type="molecule type" value="Genomic_DNA"/>
</dbReference>
<feature type="compositionally biased region" description="Polar residues" evidence="1">
    <location>
        <begin position="36"/>
        <end position="48"/>
    </location>
</feature>
<evidence type="ECO:0000256" key="1">
    <source>
        <dbReference type="SAM" id="MobiDB-lite"/>
    </source>
</evidence>
<feature type="compositionally biased region" description="Basic residues" evidence="1">
    <location>
        <begin position="26"/>
        <end position="35"/>
    </location>
</feature>
<name>A0A0P7AF51_9HYPO</name>
<proteinExistence type="predicted"/>
<organism evidence="2 3">
    <name type="scientific">Neonectria ditissima</name>
    <dbReference type="NCBI Taxonomy" id="78410"/>
    <lineage>
        <taxon>Eukaryota</taxon>
        <taxon>Fungi</taxon>
        <taxon>Dikarya</taxon>
        <taxon>Ascomycota</taxon>
        <taxon>Pezizomycotina</taxon>
        <taxon>Sordariomycetes</taxon>
        <taxon>Hypocreomycetidae</taxon>
        <taxon>Hypocreales</taxon>
        <taxon>Nectriaceae</taxon>
        <taxon>Neonectria</taxon>
    </lineage>
</organism>
<dbReference type="Proteomes" id="UP000050424">
    <property type="component" value="Unassembled WGS sequence"/>
</dbReference>
<dbReference type="AlphaFoldDB" id="A0A0P7AF51"/>
<reference evidence="2 3" key="1">
    <citation type="submission" date="2015-09" db="EMBL/GenBank/DDBJ databases">
        <title>Draft genome of a European isolate of the apple canker pathogen Neonectria ditissima.</title>
        <authorList>
            <person name="Gomez-Cortecero A."/>
            <person name="Harrison R.J."/>
            <person name="Armitage A.D."/>
        </authorList>
    </citation>
    <scope>NUCLEOTIDE SEQUENCE [LARGE SCALE GENOMIC DNA]</scope>
    <source>
        <strain evidence="2 3">R09/05</strain>
    </source>
</reference>
<gene>
    <name evidence="2" type="ORF">AK830_g10700</name>
</gene>
<dbReference type="OrthoDB" id="4939762at2759"/>